<accession>A0A835SED3</accession>
<dbReference type="InterPro" id="IPR000626">
    <property type="entry name" value="Ubiquitin-like_dom"/>
</dbReference>
<keyword evidence="1" id="KW-1017">Isopeptide bond</keyword>
<dbReference type="EMBL" id="JAEHOC010000070">
    <property type="protein sequence ID" value="KAG2424006.1"/>
    <property type="molecule type" value="Genomic_DNA"/>
</dbReference>
<dbReference type="Gene3D" id="3.10.20.90">
    <property type="entry name" value="Phosphatidylinositol 3-kinase Catalytic Subunit, Chain A, domain 1"/>
    <property type="match status" value="1"/>
</dbReference>
<feature type="domain" description="Ubiquitin-like" evidence="3">
    <location>
        <begin position="158"/>
        <end position="234"/>
    </location>
</feature>
<evidence type="ECO:0000313" key="5">
    <source>
        <dbReference type="Proteomes" id="UP000650467"/>
    </source>
</evidence>
<dbReference type="FunFam" id="3.10.20.90:FF:000379">
    <property type="entry name" value="Ubiquitin/ribosomal protein CEP52"/>
    <property type="match status" value="1"/>
</dbReference>
<dbReference type="InterPro" id="IPR029071">
    <property type="entry name" value="Ubiquitin-like_domsf"/>
</dbReference>
<evidence type="ECO:0000313" key="4">
    <source>
        <dbReference type="EMBL" id="KAG2424006.1"/>
    </source>
</evidence>
<dbReference type="InterPro" id="IPR050158">
    <property type="entry name" value="Ubiquitin_ubiquitin-like"/>
</dbReference>
<feature type="region of interest" description="Disordered" evidence="2">
    <location>
        <begin position="314"/>
        <end position="418"/>
    </location>
</feature>
<dbReference type="InterPro" id="IPR019956">
    <property type="entry name" value="Ubiquitin_dom"/>
</dbReference>
<dbReference type="AlphaFoldDB" id="A0A835SED3"/>
<organism evidence="4 5">
    <name type="scientific">Chlamydomonas incerta</name>
    <dbReference type="NCBI Taxonomy" id="51695"/>
    <lineage>
        <taxon>Eukaryota</taxon>
        <taxon>Viridiplantae</taxon>
        <taxon>Chlorophyta</taxon>
        <taxon>core chlorophytes</taxon>
        <taxon>Chlorophyceae</taxon>
        <taxon>CS clade</taxon>
        <taxon>Chlamydomonadales</taxon>
        <taxon>Chlamydomonadaceae</taxon>
        <taxon>Chlamydomonas</taxon>
    </lineage>
</organism>
<feature type="region of interest" description="Disordered" evidence="2">
    <location>
        <begin position="243"/>
        <end position="263"/>
    </location>
</feature>
<evidence type="ECO:0000256" key="1">
    <source>
        <dbReference type="ARBA" id="ARBA00022499"/>
    </source>
</evidence>
<name>A0A835SED3_CHLIN</name>
<dbReference type="Pfam" id="PF00240">
    <property type="entry name" value="ubiquitin"/>
    <property type="match status" value="1"/>
</dbReference>
<sequence>MAILSVRAVRADTNAHATLKLELSNEPALTGEELLKRASAALKGGDDLGLQAVTGFLKPEDVVVWRDELVEQLVEYGGRLGLPNAYLHPSGGGLLCSPRCRLIALPAHIKDSLPPSPELSEAVLLQLQAEMANELSKLAYPTLVLAGPGYDAEQQPRLALFINTLTGKTIKLTELLPTDTTEIVKERIRNHEGIPTDQQRLIFAGRQLEDGRTLADYKVPNEATLHLVLRLRGGMFHASSGRQGYAELGDDDEDEDDEGMAKPCPGLGLWVRVCGGPGEEASGSAAQARMRTLLLQGGDTPSVQDLVRRARQGDELGPWQEQQRLQRQQRRQLKQQQREEREAQKQQKKQERQQRKQEREKEREQQAQVAVGQEPGREAAGGGRKSARRQQEQPAPATAGATDVTDDGKRRSKRLRRA</sequence>
<dbReference type="PRINTS" id="PR00348">
    <property type="entry name" value="UBIQUITIN"/>
</dbReference>
<evidence type="ECO:0000256" key="2">
    <source>
        <dbReference type="SAM" id="MobiDB-lite"/>
    </source>
</evidence>
<gene>
    <name evidence="4" type="ORF">HXX76_014831</name>
</gene>
<dbReference type="GO" id="GO:0003729">
    <property type="term" value="F:mRNA binding"/>
    <property type="evidence" value="ECO:0007669"/>
    <property type="project" value="UniProtKB-ARBA"/>
</dbReference>
<dbReference type="SMART" id="SM00213">
    <property type="entry name" value="UBQ"/>
    <property type="match status" value="1"/>
</dbReference>
<feature type="compositionally biased region" description="Basic and acidic residues" evidence="2">
    <location>
        <begin position="336"/>
        <end position="365"/>
    </location>
</feature>
<dbReference type="SUPFAM" id="SSF54236">
    <property type="entry name" value="Ubiquitin-like"/>
    <property type="match status" value="1"/>
</dbReference>
<protein>
    <recommendedName>
        <fullName evidence="3">Ubiquitin-like domain-containing protein</fullName>
    </recommendedName>
</protein>
<reference evidence="4" key="1">
    <citation type="journal article" date="2020" name="bioRxiv">
        <title>Comparative genomics of Chlamydomonas.</title>
        <authorList>
            <person name="Craig R.J."/>
            <person name="Hasan A.R."/>
            <person name="Ness R.W."/>
            <person name="Keightley P.D."/>
        </authorList>
    </citation>
    <scope>NUCLEOTIDE SEQUENCE</scope>
    <source>
        <strain evidence="4">SAG 7.73</strain>
    </source>
</reference>
<evidence type="ECO:0000259" key="3">
    <source>
        <dbReference type="PROSITE" id="PS50053"/>
    </source>
</evidence>
<proteinExistence type="predicted"/>
<dbReference type="PANTHER" id="PTHR10666">
    <property type="entry name" value="UBIQUITIN"/>
    <property type="match status" value="1"/>
</dbReference>
<keyword evidence="5" id="KW-1185">Reference proteome</keyword>
<dbReference type="OrthoDB" id="428577at2759"/>
<feature type="compositionally biased region" description="Acidic residues" evidence="2">
    <location>
        <begin position="248"/>
        <end position="258"/>
    </location>
</feature>
<dbReference type="Proteomes" id="UP000650467">
    <property type="component" value="Unassembled WGS sequence"/>
</dbReference>
<dbReference type="PROSITE" id="PS50053">
    <property type="entry name" value="UBIQUITIN_2"/>
    <property type="match status" value="1"/>
</dbReference>
<comment type="caution">
    <text evidence="4">The sequence shown here is derived from an EMBL/GenBank/DDBJ whole genome shotgun (WGS) entry which is preliminary data.</text>
</comment>